<dbReference type="GO" id="GO:0005886">
    <property type="term" value="C:plasma membrane"/>
    <property type="evidence" value="ECO:0007669"/>
    <property type="project" value="UniProtKB-SubCell"/>
</dbReference>
<organism evidence="9 10">
    <name type="scientific">Streptacidiphilus jiangxiensis</name>
    <dbReference type="NCBI Taxonomy" id="235985"/>
    <lineage>
        <taxon>Bacteria</taxon>
        <taxon>Bacillati</taxon>
        <taxon>Actinomycetota</taxon>
        <taxon>Actinomycetes</taxon>
        <taxon>Kitasatosporales</taxon>
        <taxon>Streptomycetaceae</taxon>
        <taxon>Streptacidiphilus</taxon>
    </lineage>
</organism>
<proteinExistence type="inferred from homology"/>
<keyword evidence="5 8" id="KW-0812">Transmembrane</keyword>
<feature type="transmembrane region" description="Helical" evidence="8">
    <location>
        <begin position="26"/>
        <end position="48"/>
    </location>
</feature>
<keyword evidence="7 8" id="KW-0472">Membrane</keyword>
<dbReference type="RefSeq" id="WP_161791289.1">
    <property type="nucleotide sequence ID" value="NZ_BBPN01000021.1"/>
</dbReference>
<dbReference type="GO" id="GO:0055085">
    <property type="term" value="P:transmembrane transport"/>
    <property type="evidence" value="ECO:0007669"/>
    <property type="project" value="TreeGrafter"/>
</dbReference>
<evidence type="ECO:0000256" key="2">
    <source>
        <dbReference type="ARBA" id="ARBA00009773"/>
    </source>
</evidence>
<dbReference type="PANTHER" id="PTHR21716:SF53">
    <property type="entry name" value="PERMEASE PERM-RELATED"/>
    <property type="match status" value="1"/>
</dbReference>
<dbReference type="eggNOG" id="COG0628">
    <property type="taxonomic scope" value="Bacteria"/>
</dbReference>
<evidence type="ECO:0000256" key="7">
    <source>
        <dbReference type="ARBA" id="ARBA00023136"/>
    </source>
</evidence>
<dbReference type="Pfam" id="PF01594">
    <property type="entry name" value="AI-2E_transport"/>
    <property type="match status" value="1"/>
</dbReference>
<protein>
    <submittedName>
        <fullName evidence="9">Predicted PurR-regulated permease PerM</fullName>
    </submittedName>
</protein>
<dbReference type="InterPro" id="IPR002549">
    <property type="entry name" value="AI-2E-like"/>
</dbReference>
<comment type="similarity">
    <text evidence="2">Belongs to the autoinducer-2 exporter (AI-2E) (TC 2.A.86) family.</text>
</comment>
<name>A0A1H7NCR2_STRJI</name>
<accession>A0A1H7NCR2</accession>
<feature type="transmembrane region" description="Helical" evidence="8">
    <location>
        <begin position="224"/>
        <end position="243"/>
    </location>
</feature>
<feature type="transmembrane region" description="Helical" evidence="8">
    <location>
        <begin position="283"/>
        <end position="306"/>
    </location>
</feature>
<dbReference type="STRING" id="235985.SAMN05414137_106320"/>
<dbReference type="Proteomes" id="UP000183015">
    <property type="component" value="Unassembled WGS sequence"/>
</dbReference>
<gene>
    <name evidence="9" type="ORF">SAMN05414137_106320</name>
</gene>
<evidence type="ECO:0000256" key="8">
    <source>
        <dbReference type="SAM" id="Phobius"/>
    </source>
</evidence>
<evidence type="ECO:0000256" key="5">
    <source>
        <dbReference type="ARBA" id="ARBA00022692"/>
    </source>
</evidence>
<evidence type="ECO:0000313" key="9">
    <source>
        <dbReference type="EMBL" id="SEL21300.1"/>
    </source>
</evidence>
<keyword evidence="10" id="KW-1185">Reference proteome</keyword>
<sequence length="360" mass="36207">MTEPAQELEQARPTLLSPLPASARRLTAWLALGLTAAAAAAVLLLVVWVLRAAVVPLVMAVLTTALLDPLVQQIRRLPGAGARPGIAAALACLLVVGVVDAAIFVIALTLVHSSESLLSALQQAPQHVSGGASDVAGAASSGLRQLHAGLGHTLVAGAVAGFGIAAQLLTGAVLALALTFFLLRDGRRLPAAVRRTLPSGAARTALRLGRIAYRATAGFMQGTTLVALADASLILVGLLILGVPGAAGLAALVFVGAYIPYIGAFLSGLTAVLVALGDQGLGTALWTLGVILLVQFTEGAFLQPVIQSRTVSLHPGLVMFTVVGGISLGGVLGALLAVPLTAAAVATYRELSGSRASRAG</sequence>
<evidence type="ECO:0000256" key="6">
    <source>
        <dbReference type="ARBA" id="ARBA00022989"/>
    </source>
</evidence>
<evidence type="ECO:0000256" key="1">
    <source>
        <dbReference type="ARBA" id="ARBA00004651"/>
    </source>
</evidence>
<evidence type="ECO:0000313" key="10">
    <source>
        <dbReference type="Proteomes" id="UP000183015"/>
    </source>
</evidence>
<reference evidence="10" key="1">
    <citation type="submission" date="2016-10" db="EMBL/GenBank/DDBJ databases">
        <authorList>
            <person name="Varghese N."/>
        </authorList>
    </citation>
    <scope>NUCLEOTIDE SEQUENCE [LARGE SCALE GENOMIC DNA]</scope>
    <source>
        <strain evidence="10">DSM 45096 / BCRC 16803 / CGMCC 4.1857 / CIP 109030 / JCM 12277 / KCTC 19219 / NBRC 100920 / 33214</strain>
    </source>
</reference>
<feature type="transmembrane region" description="Helical" evidence="8">
    <location>
        <begin position="249"/>
        <end position="276"/>
    </location>
</feature>
<keyword evidence="3" id="KW-0813">Transport</keyword>
<dbReference type="EMBL" id="FOAZ01000006">
    <property type="protein sequence ID" value="SEL21300.1"/>
    <property type="molecule type" value="Genomic_DNA"/>
</dbReference>
<comment type="subcellular location">
    <subcellularLocation>
        <location evidence="1">Cell membrane</location>
        <topology evidence="1">Multi-pass membrane protein</topology>
    </subcellularLocation>
</comment>
<evidence type="ECO:0000256" key="4">
    <source>
        <dbReference type="ARBA" id="ARBA00022475"/>
    </source>
</evidence>
<feature type="transmembrane region" description="Helical" evidence="8">
    <location>
        <begin position="318"/>
        <end position="348"/>
    </location>
</feature>
<keyword evidence="6 8" id="KW-1133">Transmembrane helix</keyword>
<evidence type="ECO:0000256" key="3">
    <source>
        <dbReference type="ARBA" id="ARBA00022448"/>
    </source>
</evidence>
<feature type="transmembrane region" description="Helical" evidence="8">
    <location>
        <begin position="154"/>
        <end position="183"/>
    </location>
</feature>
<dbReference type="AlphaFoldDB" id="A0A1H7NCR2"/>
<keyword evidence="4" id="KW-1003">Cell membrane</keyword>
<feature type="transmembrane region" description="Helical" evidence="8">
    <location>
        <begin position="86"/>
        <end position="111"/>
    </location>
</feature>
<dbReference type="PANTHER" id="PTHR21716">
    <property type="entry name" value="TRANSMEMBRANE PROTEIN"/>
    <property type="match status" value="1"/>
</dbReference>